<dbReference type="PIRSF" id="PIRSF038800">
    <property type="entry name" value="KYNU"/>
    <property type="match status" value="1"/>
</dbReference>
<comment type="pathway">
    <text evidence="4 6">Amino-acid degradation; L-kynurenine degradation; L-alanine and anthranilate from L-kynurenine: step 1/1.</text>
</comment>
<reference evidence="7" key="1">
    <citation type="submission" date="2023-03" db="EMBL/GenBank/DDBJ databases">
        <title>Andean soil-derived lignocellulolytic bacterial consortium as a source of novel taxa and putative plastic-active enzymes.</title>
        <authorList>
            <person name="Diaz-Garcia L."/>
            <person name="Chuvochina M."/>
            <person name="Feuerriegel G."/>
            <person name="Bunk B."/>
            <person name="Sproer C."/>
            <person name="Streit W.R."/>
            <person name="Rodriguez L.M."/>
            <person name="Overmann J."/>
            <person name="Jimenez D.J."/>
        </authorList>
    </citation>
    <scope>NUCLEOTIDE SEQUENCE</scope>
    <source>
        <strain evidence="7">MAG 7</strain>
    </source>
</reference>
<comment type="cofactor">
    <cofactor evidence="4 6">
        <name>pyridoxal 5'-phosphate</name>
        <dbReference type="ChEBI" id="CHEBI:597326"/>
    </cofactor>
</comment>
<comment type="function">
    <text evidence="4 6">Catalyzes the cleavage of L-kynurenine (L-Kyn) and L-3-hydroxykynurenine (L-3OHKyn) into anthranilic acid (AA) and 3-hydroxyanthranilic acid (3-OHAA), respectively.</text>
</comment>
<dbReference type="SUPFAM" id="SSF53383">
    <property type="entry name" value="PLP-dependent transferases"/>
    <property type="match status" value="1"/>
</dbReference>
<evidence type="ECO:0000256" key="4">
    <source>
        <dbReference type="HAMAP-Rule" id="MF_01970"/>
    </source>
</evidence>
<accession>A0AAJ5WQX8</accession>
<dbReference type="FunFam" id="3.40.640.10:FF:000031">
    <property type="entry name" value="Kynureninase"/>
    <property type="match status" value="1"/>
</dbReference>
<dbReference type="GO" id="GO:0043420">
    <property type="term" value="P:anthranilate metabolic process"/>
    <property type="evidence" value="ECO:0007669"/>
    <property type="project" value="TreeGrafter"/>
</dbReference>
<dbReference type="Gene3D" id="3.90.1150.10">
    <property type="entry name" value="Aspartate Aminotransferase, domain 1"/>
    <property type="match status" value="1"/>
</dbReference>
<evidence type="ECO:0000313" key="8">
    <source>
        <dbReference type="Proteomes" id="UP001220610"/>
    </source>
</evidence>
<dbReference type="InterPro" id="IPR015424">
    <property type="entry name" value="PyrdxlP-dep_Trfase"/>
</dbReference>
<evidence type="ECO:0000256" key="1">
    <source>
        <dbReference type="ARBA" id="ARBA00022642"/>
    </source>
</evidence>
<dbReference type="InterPro" id="IPR015421">
    <property type="entry name" value="PyrdxlP-dep_Trfase_major"/>
</dbReference>
<dbReference type="GO" id="GO:0030170">
    <property type="term" value="F:pyridoxal phosphate binding"/>
    <property type="evidence" value="ECO:0007669"/>
    <property type="project" value="UniProtKB-UniRule"/>
</dbReference>
<organism evidence="7 8">
    <name type="scientific">Candidatus Pseudobacter hemicellulosilyticus</name>
    <dbReference type="NCBI Taxonomy" id="3121375"/>
    <lineage>
        <taxon>Bacteria</taxon>
        <taxon>Pseudomonadati</taxon>
        <taxon>Bacteroidota</taxon>
        <taxon>Chitinophagia</taxon>
        <taxon>Chitinophagales</taxon>
        <taxon>Chitinophagaceae</taxon>
        <taxon>Pseudobacter</taxon>
    </lineage>
</organism>
<evidence type="ECO:0000256" key="6">
    <source>
        <dbReference type="PIRNR" id="PIRNR038800"/>
    </source>
</evidence>
<comment type="subunit">
    <text evidence="4 6">Homodimer.</text>
</comment>
<sequence>MQYQNTTEFALMADSLDPLKDFRQRFHIPPVNGKESIYFTGNSLGLQPRSTAAYVQQELNDWAQYGVEGHFHAKNPWFSYHELFPALLAPIVGALPEEVVVMNQLTVNLHLLMVSFYRPAGKRYKILCEAKAFPSDQYALQSQVQFHGYTPEAALIELRPREGEHCVRTEDVLEQIRQHKDSLALVMIGGVNYYSGEVFDMAAITAAAHEAGALAGFDLAHAAGNIRLALHDWQVDFACWCSYKYMNSGPGGVSGVFIHQRHIASKELHRFAGWWGQKKETRFLMEPRFDPIPTAEGWQLSNAPVLSMAAHKAALDIFAEAGMDQLISKGLQLSGYLHYVLNEINRQHDQPLIEVITPTDNKARGCQVSMLMKHRGKEVFNTLMQQGVIADWREPNVIRIAPVPLYNTYLDVWTFGQIIQDVLATP</sequence>
<gene>
    <name evidence="4 7" type="primary">kynU</name>
    <name evidence="7" type="ORF">P0Y53_22700</name>
</gene>
<dbReference type="GO" id="GO:0030429">
    <property type="term" value="F:kynureninase activity"/>
    <property type="evidence" value="ECO:0007669"/>
    <property type="project" value="UniProtKB-UniRule"/>
</dbReference>
<dbReference type="HAMAP" id="MF_01970">
    <property type="entry name" value="Kynureninase"/>
    <property type="match status" value="1"/>
</dbReference>
<feature type="binding site" evidence="4">
    <location>
        <position position="274"/>
    </location>
    <ligand>
        <name>pyridoxal 5'-phosphate</name>
        <dbReference type="ChEBI" id="CHEBI:597326"/>
    </ligand>
</feature>
<feature type="binding site" evidence="4">
    <location>
        <position position="218"/>
    </location>
    <ligand>
        <name>pyridoxal 5'-phosphate</name>
        <dbReference type="ChEBI" id="CHEBI:597326"/>
    </ligand>
</feature>
<dbReference type="EC" id="3.7.1.3" evidence="4 5"/>
<dbReference type="InterPro" id="IPR015422">
    <property type="entry name" value="PyrdxlP-dep_Trfase_small"/>
</dbReference>
<feature type="binding site" evidence="4">
    <location>
        <position position="221"/>
    </location>
    <ligand>
        <name>pyridoxal 5'-phosphate</name>
        <dbReference type="ChEBI" id="CHEBI:597326"/>
    </ligand>
</feature>
<comment type="catalytic activity">
    <reaction evidence="4 6">
        <text>L-kynurenine + H2O = anthranilate + L-alanine + H(+)</text>
        <dbReference type="Rhea" id="RHEA:16813"/>
        <dbReference type="ChEBI" id="CHEBI:15377"/>
        <dbReference type="ChEBI" id="CHEBI:15378"/>
        <dbReference type="ChEBI" id="CHEBI:16567"/>
        <dbReference type="ChEBI" id="CHEBI:57959"/>
        <dbReference type="ChEBI" id="CHEBI:57972"/>
        <dbReference type="EC" id="3.7.1.3"/>
    </reaction>
</comment>
<dbReference type="AlphaFoldDB" id="A0AAJ5WQX8"/>
<dbReference type="PANTHER" id="PTHR14084:SF0">
    <property type="entry name" value="KYNURENINASE"/>
    <property type="match status" value="1"/>
</dbReference>
<evidence type="ECO:0000313" key="7">
    <source>
        <dbReference type="EMBL" id="WEK35311.1"/>
    </source>
</evidence>
<comment type="pathway">
    <text evidence="4 6">Cofactor biosynthesis; NAD(+) biosynthesis; quinolinate from L-kynurenine: step 2/3.</text>
</comment>
<dbReference type="GO" id="GO:0005737">
    <property type="term" value="C:cytoplasm"/>
    <property type="evidence" value="ECO:0007669"/>
    <property type="project" value="UniProtKB-UniRule"/>
</dbReference>
<dbReference type="EMBL" id="CP119311">
    <property type="protein sequence ID" value="WEK35311.1"/>
    <property type="molecule type" value="Genomic_DNA"/>
</dbReference>
<dbReference type="GO" id="GO:0097053">
    <property type="term" value="P:L-kynurenine catabolic process"/>
    <property type="evidence" value="ECO:0007669"/>
    <property type="project" value="UniProtKB-UniRule"/>
</dbReference>
<dbReference type="Proteomes" id="UP001220610">
    <property type="component" value="Chromosome"/>
</dbReference>
<comment type="similarity">
    <text evidence="4 6">Belongs to the kynureninase family.</text>
</comment>
<dbReference type="PANTHER" id="PTHR14084">
    <property type="entry name" value="KYNURENINASE"/>
    <property type="match status" value="1"/>
</dbReference>
<feature type="binding site" evidence="4">
    <location>
        <position position="105"/>
    </location>
    <ligand>
        <name>pyridoxal 5'-phosphate</name>
        <dbReference type="ChEBI" id="CHEBI:597326"/>
    </ligand>
</feature>
<comment type="catalytic activity">
    <reaction evidence="6">
        <text>3-hydroxy-L-kynurenine + H2O = 3-hydroxyanthranilate + L-alanine + H(+)</text>
        <dbReference type="Rhea" id="RHEA:25143"/>
        <dbReference type="ChEBI" id="CHEBI:15377"/>
        <dbReference type="ChEBI" id="CHEBI:15378"/>
        <dbReference type="ChEBI" id="CHEBI:36559"/>
        <dbReference type="ChEBI" id="CHEBI:57972"/>
        <dbReference type="ChEBI" id="CHEBI:58125"/>
        <dbReference type="EC" id="3.7.1.3"/>
    </reaction>
</comment>
<feature type="binding site" evidence="4">
    <location>
        <begin position="133"/>
        <end position="136"/>
    </location>
    <ligand>
        <name>pyridoxal 5'-phosphate</name>
        <dbReference type="ChEBI" id="CHEBI:597326"/>
    </ligand>
</feature>
<proteinExistence type="inferred from homology"/>
<dbReference type="GO" id="GO:0019441">
    <property type="term" value="P:L-tryptophan catabolic process to kynurenine"/>
    <property type="evidence" value="ECO:0007669"/>
    <property type="project" value="TreeGrafter"/>
</dbReference>
<evidence type="ECO:0000256" key="5">
    <source>
        <dbReference type="NCBIfam" id="TIGR01814"/>
    </source>
</evidence>
<evidence type="ECO:0000256" key="2">
    <source>
        <dbReference type="ARBA" id="ARBA00022801"/>
    </source>
</evidence>
<comment type="caution">
    <text evidence="4">Lacks conserved residue(s) required for the propagation of feature annotation.</text>
</comment>
<keyword evidence="3 4" id="KW-0663">Pyridoxal phosphate</keyword>
<protein>
    <recommendedName>
        <fullName evidence="4 5">Kynureninase</fullName>
        <ecNumber evidence="4 5">3.7.1.3</ecNumber>
    </recommendedName>
    <alternativeName>
        <fullName evidence="4">L-kynurenine hydrolase</fullName>
    </alternativeName>
</protein>
<feature type="binding site" evidence="4">
    <location>
        <position position="243"/>
    </location>
    <ligand>
        <name>pyridoxal 5'-phosphate</name>
        <dbReference type="ChEBI" id="CHEBI:597326"/>
    </ligand>
</feature>
<feature type="modified residue" description="N6-(pyridoxal phosphate)lysine" evidence="4">
    <location>
        <position position="244"/>
    </location>
</feature>
<feature type="binding site" evidence="4">
    <location>
        <position position="302"/>
    </location>
    <ligand>
        <name>pyridoxal 5'-phosphate</name>
        <dbReference type="ChEBI" id="CHEBI:597326"/>
    </ligand>
</feature>
<feature type="binding site" evidence="4">
    <location>
        <position position="106"/>
    </location>
    <ligand>
        <name>pyridoxal 5'-phosphate</name>
        <dbReference type="ChEBI" id="CHEBI:597326"/>
    </ligand>
</feature>
<keyword evidence="1 4" id="KW-0662">Pyridine nucleotide biosynthesis</keyword>
<name>A0AAJ5WQX8_9BACT</name>
<dbReference type="Gene3D" id="3.40.640.10">
    <property type="entry name" value="Type I PLP-dependent aspartate aminotransferase-like (Major domain)"/>
    <property type="match status" value="1"/>
</dbReference>
<dbReference type="GO" id="GO:0009435">
    <property type="term" value="P:NAD+ biosynthetic process"/>
    <property type="evidence" value="ECO:0007669"/>
    <property type="project" value="UniProtKB-UniRule"/>
</dbReference>
<keyword evidence="2 4" id="KW-0378">Hydrolase</keyword>
<evidence type="ECO:0000256" key="3">
    <source>
        <dbReference type="ARBA" id="ARBA00022898"/>
    </source>
</evidence>
<dbReference type="NCBIfam" id="TIGR01814">
    <property type="entry name" value="kynureninase"/>
    <property type="match status" value="1"/>
</dbReference>
<dbReference type="Pfam" id="PF22580">
    <property type="entry name" value="KYNU_C"/>
    <property type="match status" value="1"/>
</dbReference>
<dbReference type="InterPro" id="IPR010111">
    <property type="entry name" value="Kynureninase"/>
</dbReference>
<dbReference type="GO" id="GO:0019805">
    <property type="term" value="P:quinolinate biosynthetic process"/>
    <property type="evidence" value="ECO:0007669"/>
    <property type="project" value="UniProtKB-UniRule"/>
</dbReference>